<evidence type="ECO:0000313" key="7">
    <source>
        <dbReference type="EMBL" id="KAG5456572.1"/>
    </source>
</evidence>
<dbReference type="GO" id="GO:0004742">
    <property type="term" value="F:dihydrolipoyllysine-residue acetyltransferase activity"/>
    <property type="evidence" value="ECO:0007669"/>
    <property type="project" value="TreeGrafter"/>
</dbReference>
<dbReference type="GO" id="GO:0006086">
    <property type="term" value="P:pyruvate decarboxylation to acetyl-CoA"/>
    <property type="evidence" value="ECO:0007669"/>
    <property type="project" value="InterPro"/>
</dbReference>
<dbReference type="Pfam" id="PF00364">
    <property type="entry name" value="Biotin_lipoyl"/>
    <property type="match status" value="1"/>
</dbReference>
<dbReference type="InterPro" id="IPR011053">
    <property type="entry name" value="Single_hybrid_motif"/>
</dbReference>
<dbReference type="InterPro" id="IPR023213">
    <property type="entry name" value="CAT-like_dom_sf"/>
</dbReference>
<proteinExistence type="inferred from homology"/>
<dbReference type="InterPro" id="IPR004167">
    <property type="entry name" value="PSBD"/>
</dbReference>
<dbReference type="EMBL" id="JAEFCI010011527">
    <property type="protein sequence ID" value="KAG5456572.1"/>
    <property type="molecule type" value="Genomic_DNA"/>
</dbReference>
<feature type="domain" description="Peripheral subunit-binding (PSBD)" evidence="6">
    <location>
        <begin position="157"/>
        <end position="194"/>
    </location>
</feature>
<dbReference type="PROSITE" id="PS00189">
    <property type="entry name" value="LIPOYL"/>
    <property type="match status" value="1"/>
</dbReference>
<keyword evidence="4" id="KW-0012">Acyltransferase</keyword>
<comment type="caution">
    <text evidence="7">The sequence shown here is derived from an EMBL/GenBank/DDBJ whole genome shotgun (WGS) entry which is preliminary data.</text>
</comment>
<evidence type="ECO:0000256" key="4">
    <source>
        <dbReference type="RuleBase" id="RU003423"/>
    </source>
</evidence>
<dbReference type="Pfam" id="PF02817">
    <property type="entry name" value="E3_binding"/>
    <property type="match status" value="1"/>
</dbReference>
<dbReference type="CDD" id="cd06849">
    <property type="entry name" value="lipoyl_domain"/>
    <property type="match status" value="1"/>
</dbReference>
<dbReference type="SUPFAM" id="SSF52777">
    <property type="entry name" value="CoA-dependent acyltransferases"/>
    <property type="match status" value="1"/>
</dbReference>
<evidence type="ECO:0000259" key="5">
    <source>
        <dbReference type="PROSITE" id="PS50968"/>
    </source>
</evidence>
<keyword evidence="4" id="KW-0808">Transferase</keyword>
<dbReference type="InterPro" id="IPR045257">
    <property type="entry name" value="E2/Pdx1"/>
</dbReference>
<organism evidence="7 8">
    <name type="scientific">Olpidium bornovanus</name>
    <dbReference type="NCBI Taxonomy" id="278681"/>
    <lineage>
        <taxon>Eukaryota</taxon>
        <taxon>Fungi</taxon>
        <taxon>Fungi incertae sedis</taxon>
        <taxon>Olpidiomycota</taxon>
        <taxon>Olpidiomycotina</taxon>
        <taxon>Olpidiomycetes</taxon>
        <taxon>Olpidiales</taxon>
        <taxon>Olpidiaceae</taxon>
        <taxon>Olpidium</taxon>
    </lineage>
</organism>
<dbReference type="PANTHER" id="PTHR23151">
    <property type="entry name" value="DIHYDROLIPOAMIDE ACETYL/SUCCINYL-TRANSFERASE-RELATED"/>
    <property type="match status" value="1"/>
</dbReference>
<dbReference type="PROSITE" id="PS51826">
    <property type="entry name" value="PSBD"/>
    <property type="match status" value="1"/>
</dbReference>
<gene>
    <name evidence="7" type="ORF">BJ554DRAFT_3657</name>
</gene>
<sequence length="302" mass="32550">MRSTSPALPPNIVITMPALSPTMTQGNIGTWHKKIGDKVSAGDVLVEIETDKAQMDFECQDEGYLAKILAETGTKDVPINRPIAVFVDEAADIAKVADFVPEEAEGVAPVPSKSKPIADVKQETQKVEAPSFVATSSGPREASSRKIASPLAKVCFTIGRSALVLAAQKGININDVEGSGPNGRVIKADIEQFEPSSKAKSAKAAAPEVTAAYTDVPLTNMRKVIAQRLTQSKQEVPHYYLTVEIEMDKILKCVLFFARITWRLAFVLHALREVLNRDARNGAPKLSVNDFVVKASALALKA</sequence>
<dbReference type="Gene3D" id="4.10.320.10">
    <property type="entry name" value="E3-binding domain"/>
    <property type="match status" value="1"/>
</dbReference>
<evidence type="ECO:0000259" key="6">
    <source>
        <dbReference type="PROSITE" id="PS51826"/>
    </source>
</evidence>
<protein>
    <recommendedName>
        <fullName evidence="4">Dihydrolipoamide acetyltransferase component of pyruvate dehydrogenase complex</fullName>
        <ecNumber evidence="4">2.3.1.-</ecNumber>
    </recommendedName>
</protein>
<dbReference type="InterPro" id="IPR003016">
    <property type="entry name" value="2-oxoA_DH_lipoyl-BS"/>
</dbReference>
<dbReference type="GO" id="GO:0045254">
    <property type="term" value="C:pyruvate dehydrogenase complex"/>
    <property type="evidence" value="ECO:0007669"/>
    <property type="project" value="InterPro"/>
</dbReference>
<dbReference type="FunFam" id="2.40.50.100:FF:000010">
    <property type="entry name" value="Acetyltransferase component of pyruvate dehydrogenase complex"/>
    <property type="match status" value="1"/>
</dbReference>
<comment type="cofactor">
    <cofactor evidence="4">
        <name>(R)-lipoate</name>
        <dbReference type="ChEBI" id="CHEBI:83088"/>
    </cofactor>
</comment>
<dbReference type="Gene3D" id="3.30.559.10">
    <property type="entry name" value="Chloramphenicol acetyltransferase-like domain"/>
    <property type="match status" value="1"/>
</dbReference>
<accession>A0A8H7ZP98</accession>
<dbReference type="EC" id="2.3.1.-" evidence="4"/>
<dbReference type="Gene3D" id="2.40.50.100">
    <property type="match status" value="1"/>
</dbReference>
<evidence type="ECO:0000313" key="8">
    <source>
        <dbReference type="Proteomes" id="UP000673691"/>
    </source>
</evidence>
<dbReference type="Pfam" id="PF00198">
    <property type="entry name" value="2-oxoacid_dh"/>
    <property type="match status" value="1"/>
</dbReference>
<dbReference type="PROSITE" id="PS50968">
    <property type="entry name" value="BIOTINYL_LIPOYL"/>
    <property type="match status" value="1"/>
</dbReference>
<keyword evidence="8" id="KW-1185">Reference proteome</keyword>
<keyword evidence="3" id="KW-0809">Transit peptide</keyword>
<evidence type="ECO:0000256" key="2">
    <source>
        <dbReference type="ARBA" id="ARBA00022823"/>
    </source>
</evidence>
<dbReference type="OrthoDB" id="537444at2759"/>
<dbReference type="SUPFAM" id="SSF51230">
    <property type="entry name" value="Single hybrid motif"/>
    <property type="match status" value="1"/>
</dbReference>
<keyword evidence="2 4" id="KW-0450">Lipoyl</keyword>
<comment type="similarity">
    <text evidence="1 4">Belongs to the 2-oxoacid dehydrogenase family.</text>
</comment>
<feature type="domain" description="Lipoyl-binding" evidence="5">
    <location>
        <begin position="11"/>
        <end position="87"/>
    </location>
</feature>
<dbReference type="InterPro" id="IPR001078">
    <property type="entry name" value="2-oxoacid_DH_actylTfrase"/>
</dbReference>
<feature type="non-terminal residue" evidence="7">
    <location>
        <position position="302"/>
    </location>
</feature>
<dbReference type="SUPFAM" id="SSF47005">
    <property type="entry name" value="Peripheral subunit-binding domain of 2-oxo acid dehydrogenase complex"/>
    <property type="match status" value="1"/>
</dbReference>
<evidence type="ECO:0000256" key="3">
    <source>
        <dbReference type="ARBA" id="ARBA00022946"/>
    </source>
</evidence>
<name>A0A8H7ZP98_9FUNG</name>
<reference evidence="7 8" key="1">
    <citation type="journal article" name="Sci. Rep.">
        <title>Genome-scale phylogenetic analyses confirm Olpidium as the closest living zoosporic fungus to the non-flagellated, terrestrial fungi.</title>
        <authorList>
            <person name="Chang Y."/>
            <person name="Rochon D."/>
            <person name="Sekimoto S."/>
            <person name="Wang Y."/>
            <person name="Chovatia M."/>
            <person name="Sandor L."/>
            <person name="Salamov A."/>
            <person name="Grigoriev I.V."/>
            <person name="Stajich J.E."/>
            <person name="Spatafora J.W."/>
        </authorList>
    </citation>
    <scope>NUCLEOTIDE SEQUENCE [LARGE SCALE GENOMIC DNA]</scope>
    <source>
        <strain evidence="7">S191</strain>
    </source>
</reference>
<dbReference type="InterPro" id="IPR000089">
    <property type="entry name" value="Biotin_lipoyl"/>
</dbReference>
<dbReference type="PANTHER" id="PTHR23151:SF90">
    <property type="entry name" value="DIHYDROLIPOYLLYSINE-RESIDUE ACETYLTRANSFERASE COMPONENT OF PYRUVATE DEHYDROGENASE COMPLEX, MITOCHONDRIAL-RELATED"/>
    <property type="match status" value="1"/>
</dbReference>
<dbReference type="Proteomes" id="UP000673691">
    <property type="component" value="Unassembled WGS sequence"/>
</dbReference>
<dbReference type="InterPro" id="IPR036625">
    <property type="entry name" value="E3-bd_dom_sf"/>
</dbReference>
<dbReference type="AlphaFoldDB" id="A0A8H7ZP98"/>
<evidence type="ECO:0000256" key="1">
    <source>
        <dbReference type="ARBA" id="ARBA00007317"/>
    </source>
</evidence>